<dbReference type="PANTHER" id="PTHR34075:SF5">
    <property type="entry name" value="BLR3430 PROTEIN"/>
    <property type="match status" value="1"/>
</dbReference>
<protein>
    <submittedName>
        <fullName evidence="3">DNA-binding protein</fullName>
    </submittedName>
</protein>
<name>A0A356LJR1_9BURK</name>
<dbReference type="GO" id="GO:0003677">
    <property type="term" value="F:DNA binding"/>
    <property type="evidence" value="ECO:0007669"/>
    <property type="project" value="UniProtKB-KW"/>
</dbReference>
<feature type="domain" description="ChsH2 C-terminal OB-fold" evidence="1">
    <location>
        <begin position="54"/>
        <end position="114"/>
    </location>
</feature>
<comment type="caution">
    <text evidence="3">The sequence shown here is derived from an EMBL/GenBank/DDBJ whole genome shotgun (WGS) entry which is preliminary data.</text>
</comment>
<organism evidence="3 4">
    <name type="scientific">Advenella kashmirensis</name>
    <dbReference type="NCBI Taxonomy" id="310575"/>
    <lineage>
        <taxon>Bacteria</taxon>
        <taxon>Pseudomonadati</taxon>
        <taxon>Pseudomonadota</taxon>
        <taxon>Betaproteobacteria</taxon>
        <taxon>Burkholderiales</taxon>
        <taxon>Alcaligenaceae</taxon>
    </lineage>
</organism>
<evidence type="ECO:0000259" key="1">
    <source>
        <dbReference type="Pfam" id="PF01796"/>
    </source>
</evidence>
<evidence type="ECO:0000313" key="4">
    <source>
        <dbReference type="Proteomes" id="UP000264036"/>
    </source>
</evidence>
<dbReference type="AlphaFoldDB" id="A0A356LJR1"/>
<dbReference type="Pfam" id="PF12172">
    <property type="entry name" value="zf-ChsH2"/>
    <property type="match status" value="1"/>
</dbReference>
<dbReference type="InterPro" id="IPR012340">
    <property type="entry name" value="NA-bd_OB-fold"/>
</dbReference>
<sequence length="132" mass="14622">MTVSNQALDAGADKYYHTQLQAGVFTIQRCGQCNNSIFYPRMICPHCGSDDLQWYEPSGKGTVYSTTVVRNKPEKGGDYNVSLIDLEEGPRMMSRVEQITPDEVKIGLAVSARIKQTDDSTWLVFVPAGDQA</sequence>
<dbReference type="PANTHER" id="PTHR34075">
    <property type="entry name" value="BLR3430 PROTEIN"/>
    <property type="match status" value="1"/>
</dbReference>
<dbReference type="Gene3D" id="6.10.30.10">
    <property type="match status" value="1"/>
</dbReference>
<reference evidence="3 4" key="1">
    <citation type="journal article" date="2018" name="Nat. Biotechnol.">
        <title>A standardized bacterial taxonomy based on genome phylogeny substantially revises the tree of life.</title>
        <authorList>
            <person name="Parks D.H."/>
            <person name="Chuvochina M."/>
            <person name="Waite D.W."/>
            <person name="Rinke C."/>
            <person name="Skarshewski A."/>
            <person name="Chaumeil P.A."/>
            <person name="Hugenholtz P."/>
        </authorList>
    </citation>
    <scope>NUCLEOTIDE SEQUENCE [LARGE SCALE GENOMIC DNA]</scope>
    <source>
        <strain evidence="3">UBA10707</strain>
    </source>
</reference>
<keyword evidence="3" id="KW-0238">DNA-binding</keyword>
<evidence type="ECO:0000259" key="2">
    <source>
        <dbReference type="Pfam" id="PF12172"/>
    </source>
</evidence>
<dbReference type="EMBL" id="DOEK01000035">
    <property type="protein sequence ID" value="HBP31089.1"/>
    <property type="molecule type" value="Genomic_DNA"/>
</dbReference>
<dbReference type="Proteomes" id="UP000264036">
    <property type="component" value="Unassembled WGS sequence"/>
</dbReference>
<gene>
    <name evidence="3" type="ORF">DD666_16970</name>
</gene>
<dbReference type="InterPro" id="IPR022002">
    <property type="entry name" value="ChsH2_Znr"/>
</dbReference>
<evidence type="ECO:0000313" key="3">
    <source>
        <dbReference type="EMBL" id="HBP31089.1"/>
    </source>
</evidence>
<dbReference type="Pfam" id="PF01796">
    <property type="entry name" value="OB_ChsH2_C"/>
    <property type="match status" value="1"/>
</dbReference>
<feature type="domain" description="ChsH2 rubredoxin-like zinc ribbon" evidence="2">
    <location>
        <begin position="20"/>
        <end position="52"/>
    </location>
</feature>
<dbReference type="InterPro" id="IPR002878">
    <property type="entry name" value="ChsH2_C"/>
</dbReference>
<proteinExistence type="predicted"/>
<dbReference type="InterPro" id="IPR052513">
    <property type="entry name" value="Thioester_dehydratase-like"/>
</dbReference>
<accession>A0A356LJR1</accession>
<dbReference type="SUPFAM" id="SSF50249">
    <property type="entry name" value="Nucleic acid-binding proteins"/>
    <property type="match status" value="1"/>
</dbReference>